<organism evidence="5 6">
    <name type="scientific">Streptomyces glaucus</name>
    <dbReference type="NCBI Taxonomy" id="284029"/>
    <lineage>
        <taxon>Bacteria</taxon>
        <taxon>Bacillati</taxon>
        <taxon>Actinomycetota</taxon>
        <taxon>Actinomycetes</taxon>
        <taxon>Kitasatosporales</taxon>
        <taxon>Streptomycetaceae</taxon>
        <taxon>Streptomyces</taxon>
    </lineage>
</organism>
<proteinExistence type="inferred from homology"/>
<evidence type="ECO:0000256" key="4">
    <source>
        <dbReference type="ARBA" id="ARBA00023295"/>
    </source>
</evidence>
<dbReference type="Proteomes" id="UP001500460">
    <property type="component" value="Unassembled WGS sequence"/>
</dbReference>
<evidence type="ECO:0000313" key="5">
    <source>
        <dbReference type="EMBL" id="GAA2449749.1"/>
    </source>
</evidence>
<dbReference type="PANTHER" id="PTHR43301">
    <property type="entry name" value="ARABINAN ENDO-1,5-ALPHA-L-ARABINOSIDASE"/>
    <property type="match status" value="1"/>
</dbReference>
<dbReference type="PANTHER" id="PTHR43301:SF3">
    <property type="entry name" value="ARABINAN ENDO-1,5-ALPHA-L-ARABINOSIDASE A-RELATED"/>
    <property type="match status" value="1"/>
</dbReference>
<accession>A0ABN3K551</accession>
<dbReference type="Pfam" id="PF04616">
    <property type="entry name" value="Glyco_hydro_43"/>
    <property type="match status" value="1"/>
</dbReference>
<evidence type="ECO:0000256" key="1">
    <source>
        <dbReference type="ARBA" id="ARBA00004834"/>
    </source>
</evidence>
<keyword evidence="3" id="KW-0378">Hydrolase</keyword>
<dbReference type="InterPro" id="IPR050727">
    <property type="entry name" value="GH43_arabinanases"/>
</dbReference>
<dbReference type="EMBL" id="BAAATK010000036">
    <property type="protein sequence ID" value="GAA2449749.1"/>
    <property type="molecule type" value="Genomic_DNA"/>
</dbReference>
<dbReference type="InterPro" id="IPR006710">
    <property type="entry name" value="Glyco_hydro_43"/>
</dbReference>
<gene>
    <name evidence="5" type="ORF">GCM10010421_47640</name>
</gene>
<evidence type="ECO:0000313" key="6">
    <source>
        <dbReference type="Proteomes" id="UP001500460"/>
    </source>
</evidence>
<comment type="similarity">
    <text evidence="2">Belongs to the glycosyl hydrolase 43 family.</text>
</comment>
<evidence type="ECO:0000256" key="3">
    <source>
        <dbReference type="ARBA" id="ARBA00022801"/>
    </source>
</evidence>
<comment type="caution">
    <text evidence="5">The sequence shown here is derived from an EMBL/GenBank/DDBJ whole genome shotgun (WGS) entry which is preliminary data.</text>
</comment>
<keyword evidence="4" id="KW-0326">Glycosidase</keyword>
<reference evidence="5 6" key="1">
    <citation type="journal article" date="2019" name="Int. J. Syst. Evol. Microbiol.">
        <title>The Global Catalogue of Microorganisms (GCM) 10K type strain sequencing project: providing services to taxonomists for standard genome sequencing and annotation.</title>
        <authorList>
            <consortium name="The Broad Institute Genomics Platform"/>
            <consortium name="The Broad Institute Genome Sequencing Center for Infectious Disease"/>
            <person name="Wu L."/>
            <person name="Ma J."/>
        </authorList>
    </citation>
    <scope>NUCLEOTIDE SEQUENCE [LARGE SCALE GENOMIC DNA]</scope>
    <source>
        <strain evidence="5 6">JCM 6922</strain>
    </source>
</reference>
<name>A0ABN3K551_9ACTN</name>
<evidence type="ECO:0000256" key="2">
    <source>
        <dbReference type="ARBA" id="ARBA00009865"/>
    </source>
</evidence>
<keyword evidence="6" id="KW-1185">Reference proteome</keyword>
<dbReference type="InterPro" id="IPR023296">
    <property type="entry name" value="Glyco_hydro_beta-prop_sf"/>
</dbReference>
<comment type="pathway">
    <text evidence="1">Glycan metabolism; L-arabinan degradation.</text>
</comment>
<dbReference type="SUPFAM" id="SSF75005">
    <property type="entry name" value="Arabinanase/levansucrase/invertase"/>
    <property type="match status" value="1"/>
</dbReference>
<dbReference type="Gene3D" id="2.115.10.20">
    <property type="entry name" value="Glycosyl hydrolase domain, family 43"/>
    <property type="match status" value="1"/>
</dbReference>
<protein>
    <submittedName>
        <fullName evidence="5">Uncharacterized protein</fullName>
    </submittedName>
</protein>
<sequence length="115" mass="11918">MRGSTNDAAIRNDVCLFASYDTRCAGTGSTYKVKAGRATSATGPYRDRNGVALTDNGGTPVLESHGGVIGPGGQSIMSDADGDLIVHHYYDGNDNGTPKLGINLLNRSSGWPVAC</sequence>